<feature type="chain" id="PRO_5015545904" evidence="1">
    <location>
        <begin position="18"/>
        <end position="216"/>
    </location>
</feature>
<organism evidence="2 3">
    <name type="scientific">Caulobacter endophyticus</name>
    <dbReference type="NCBI Taxonomy" id="2172652"/>
    <lineage>
        <taxon>Bacteria</taxon>
        <taxon>Pseudomonadati</taxon>
        <taxon>Pseudomonadota</taxon>
        <taxon>Alphaproteobacteria</taxon>
        <taxon>Caulobacterales</taxon>
        <taxon>Caulobacteraceae</taxon>
        <taxon>Caulobacter</taxon>
    </lineage>
</organism>
<dbReference type="Proteomes" id="UP000245073">
    <property type="component" value="Unassembled WGS sequence"/>
</dbReference>
<reference evidence="2 3" key="1">
    <citation type="submission" date="2018-04" db="EMBL/GenBank/DDBJ databases">
        <title>The genome sequence of Caulobacter sp. 744.</title>
        <authorList>
            <person name="Gao J."/>
            <person name="Sun J."/>
        </authorList>
    </citation>
    <scope>NUCLEOTIDE SEQUENCE [LARGE SCALE GENOMIC DNA]</scope>
    <source>
        <strain evidence="2 3">774</strain>
    </source>
</reference>
<evidence type="ECO:0000313" key="2">
    <source>
        <dbReference type="EMBL" id="PVM92742.1"/>
    </source>
</evidence>
<keyword evidence="3" id="KW-1185">Reference proteome</keyword>
<evidence type="ECO:0000256" key="1">
    <source>
        <dbReference type="SAM" id="SignalP"/>
    </source>
</evidence>
<name>A0A2T9K9T8_9CAUL</name>
<accession>A0A2T9K9T8</accession>
<protein>
    <submittedName>
        <fullName evidence="2">Uncharacterized protein</fullName>
    </submittedName>
</protein>
<gene>
    <name evidence="2" type="ORF">DDF67_05080</name>
</gene>
<proteinExistence type="predicted"/>
<feature type="signal peptide" evidence="1">
    <location>
        <begin position="1"/>
        <end position="17"/>
    </location>
</feature>
<dbReference type="EMBL" id="QDKQ01000024">
    <property type="protein sequence ID" value="PVM92742.1"/>
    <property type="molecule type" value="Genomic_DNA"/>
</dbReference>
<dbReference type="Gene3D" id="2.60.120.380">
    <property type="match status" value="1"/>
</dbReference>
<dbReference type="AlphaFoldDB" id="A0A2T9K9T8"/>
<comment type="caution">
    <text evidence="2">The sequence shown here is derived from an EMBL/GenBank/DDBJ whole genome shotgun (WGS) entry which is preliminary data.</text>
</comment>
<sequence>MILPALIGLAMAAPAAAQDTPSDLRDLVGARAAGAEGALASRGYVNVRTQAGDDRKWTYWWNERRKICLSVAVVNGRLVAITPTPAPDCRPGPSTLPGPVGAPVASGRSDEIRFERGASSATRRGVITGYETMTYWLDVRPGQMLTVSMQSQNRSAYFNITAPRADQALFNGSASGNRYRGRAGVSGRYKIEVYLMRNAARRGEVARYTLDVGAHR</sequence>
<evidence type="ECO:0000313" key="3">
    <source>
        <dbReference type="Proteomes" id="UP000245073"/>
    </source>
</evidence>
<keyword evidence="1" id="KW-0732">Signal</keyword>